<protein>
    <submittedName>
        <fullName evidence="4">MCE family protein</fullName>
    </submittedName>
</protein>
<dbReference type="PANTHER" id="PTHR33371:SF19">
    <property type="entry name" value="MCE-FAMILY PROTEIN MCE4A"/>
    <property type="match status" value="1"/>
</dbReference>
<dbReference type="Proteomes" id="UP001299046">
    <property type="component" value="Unassembled WGS sequence"/>
</dbReference>
<dbReference type="Pfam" id="PF02470">
    <property type="entry name" value="MlaD"/>
    <property type="match status" value="1"/>
</dbReference>
<feature type="region of interest" description="Disordered" evidence="1">
    <location>
        <begin position="315"/>
        <end position="418"/>
    </location>
</feature>
<feature type="domain" description="Mce/MlaD" evidence="2">
    <location>
        <begin position="12"/>
        <end position="88"/>
    </location>
</feature>
<dbReference type="Pfam" id="PF11887">
    <property type="entry name" value="Mce4_CUP1"/>
    <property type="match status" value="1"/>
</dbReference>
<evidence type="ECO:0000256" key="1">
    <source>
        <dbReference type="SAM" id="MobiDB-lite"/>
    </source>
</evidence>
<sequence>MKSQGRLDKLVRVSAELINVGDGLPAKSDVKFRGLLVGDVSRVELAAHGRPNIVRINLKPHYAARIPSTVTARVVPSNVFAVSSVQLVSNGPSHSALHSGSVIREDTSLPTVLFQSLLTKARQLLLSASRDPADPTVGVLAALSDATKGRGDALRTSGGDLNRIVAELGSVMGQPDEPTTLSTLATAAMALRQAEPELSDALDEAVAPMRALAETRSQVTRFISAGLYTTGVLADAFDNQGDRLIAITTQLTPVIGVLADNADKFTPIATRLDRMSQRVEDNYNHERHNYVIKVVVGLAPYRQYVRADCPRYGELEGPSCRTAPEVPTAPDLFPALESVGIPPPPRATENRPNVAPPRDSTRHAGEVPGGIDAPTPPAAGPSPGAESPPPIPREPRATSPGAVQPQSGRYGGNVGPVGSATERAQLSFVVGHQSSSADQLLLGPVLRGSAVHIEPDSGG</sequence>
<dbReference type="PANTHER" id="PTHR33371">
    <property type="entry name" value="INTERMEMBRANE PHOSPHOLIPID TRANSPORT SYSTEM BINDING PROTEIN MLAD-RELATED"/>
    <property type="match status" value="1"/>
</dbReference>
<dbReference type="InterPro" id="IPR024516">
    <property type="entry name" value="Mce_C"/>
</dbReference>
<evidence type="ECO:0000313" key="4">
    <source>
        <dbReference type="EMBL" id="MEB3052297.1"/>
    </source>
</evidence>
<dbReference type="RefSeq" id="WP_329800065.1">
    <property type="nucleotide sequence ID" value="NZ_JAYJJT010000041.1"/>
</dbReference>
<dbReference type="InterPro" id="IPR052336">
    <property type="entry name" value="MlaD_Phospholipid_Transporter"/>
</dbReference>
<evidence type="ECO:0000313" key="5">
    <source>
        <dbReference type="Proteomes" id="UP001299046"/>
    </source>
</evidence>
<comment type="caution">
    <text evidence="4">The sequence shown here is derived from an EMBL/GenBank/DDBJ whole genome shotgun (WGS) entry which is preliminary data.</text>
</comment>
<organism evidence="4 5">
    <name type="scientific">[Mycobacterium] zoologicum</name>
    <dbReference type="NCBI Taxonomy" id="2872311"/>
    <lineage>
        <taxon>Bacteria</taxon>
        <taxon>Bacillati</taxon>
        <taxon>Actinomycetota</taxon>
        <taxon>Actinomycetes</taxon>
        <taxon>Mycobacteriales</taxon>
        <taxon>Mycobacteriaceae</taxon>
        <taxon>Mycolicibacter</taxon>
    </lineage>
</organism>
<dbReference type="EMBL" id="JAYJJT010000041">
    <property type="protein sequence ID" value="MEB3052297.1"/>
    <property type="molecule type" value="Genomic_DNA"/>
</dbReference>
<evidence type="ECO:0000259" key="2">
    <source>
        <dbReference type="Pfam" id="PF02470"/>
    </source>
</evidence>
<accession>A0ABU5YQF1</accession>
<proteinExistence type="predicted"/>
<name>A0ABU5YQF1_9MYCO</name>
<feature type="compositionally biased region" description="Pro residues" evidence="1">
    <location>
        <begin position="374"/>
        <end position="392"/>
    </location>
</feature>
<evidence type="ECO:0000259" key="3">
    <source>
        <dbReference type="Pfam" id="PF11887"/>
    </source>
</evidence>
<dbReference type="InterPro" id="IPR003399">
    <property type="entry name" value="Mce/MlaD"/>
</dbReference>
<reference evidence="4 5" key="1">
    <citation type="submission" date="2023-12" db="EMBL/GenBank/DDBJ databases">
        <title>Description of new species of Mycobacterium terrae complex isolated from sewage at the Sao Paulo Zoological Park Foundation in Brazil.</title>
        <authorList>
            <person name="Romagnoli C.L."/>
            <person name="Conceicao E.C."/>
            <person name="Machado E."/>
            <person name="Barreto L.B.P.F."/>
            <person name="Sharma A."/>
            <person name="Silva N.M."/>
            <person name="Marques L.E."/>
            <person name="Juliana M.A."/>
            <person name="Lourenco M.C.S."/>
            <person name="Digiampietri L.A."/>
            <person name="Suffys P.N."/>
            <person name="Viana-Niero C."/>
        </authorList>
    </citation>
    <scope>NUCLEOTIDE SEQUENCE [LARGE SCALE GENOMIC DNA]</scope>
    <source>
        <strain evidence="4 5">MYC123</strain>
    </source>
</reference>
<gene>
    <name evidence="4" type="ORF">KV112_21630</name>
</gene>
<feature type="domain" description="Mammalian cell entry C-terminal" evidence="3">
    <location>
        <begin position="95"/>
        <end position="318"/>
    </location>
</feature>
<keyword evidence="5" id="KW-1185">Reference proteome</keyword>